<feature type="transmembrane region" description="Helical" evidence="2">
    <location>
        <begin position="44"/>
        <end position="64"/>
    </location>
</feature>
<gene>
    <name evidence="3" type="ORF">K227x_20090</name>
</gene>
<feature type="transmembrane region" description="Helical" evidence="2">
    <location>
        <begin position="12"/>
        <end position="32"/>
    </location>
</feature>
<keyword evidence="2" id="KW-0812">Transmembrane</keyword>
<protein>
    <submittedName>
        <fullName evidence="3">Uncharacterized protein</fullName>
    </submittedName>
</protein>
<evidence type="ECO:0000256" key="1">
    <source>
        <dbReference type="SAM" id="MobiDB-lite"/>
    </source>
</evidence>
<dbReference type="RefSeq" id="WP_246146693.1">
    <property type="nucleotide sequence ID" value="NZ_CP036525.1"/>
</dbReference>
<feature type="compositionally biased region" description="Acidic residues" evidence="1">
    <location>
        <begin position="131"/>
        <end position="142"/>
    </location>
</feature>
<dbReference type="KEGG" id="rlc:K227x_20090"/>
<dbReference type="AlphaFoldDB" id="A0A517N909"/>
<name>A0A517N909_9BACT</name>
<feature type="region of interest" description="Disordered" evidence="1">
    <location>
        <begin position="123"/>
        <end position="143"/>
    </location>
</feature>
<keyword evidence="4" id="KW-1185">Reference proteome</keyword>
<dbReference type="SUPFAM" id="SSF48239">
    <property type="entry name" value="Terpenoid cyclases/Protein prenyltransferases"/>
    <property type="match status" value="1"/>
</dbReference>
<evidence type="ECO:0000313" key="4">
    <source>
        <dbReference type="Proteomes" id="UP000318538"/>
    </source>
</evidence>
<feature type="compositionally biased region" description="Low complexity" evidence="1">
    <location>
        <begin position="196"/>
        <end position="217"/>
    </location>
</feature>
<dbReference type="Proteomes" id="UP000318538">
    <property type="component" value="Chromosome"/>
</dbReference>
<dbReference type="EMBL" id="CP036525">
    <property type="protein sequence ID" value="QDT03625.1"/>
    <property type="molecule type" value="Genomic_DNA"/>
</dbReference>
<accession>A0A517N909</accession>
<dbReference type="Gene3D" id="1.50.10.20">
    <property type="match status" value="2"/>
</dbReference>
<proteinExistence type="predicted"/>
<sequence length="617" mass="65185">MNDPVQLWADPRLVYTVAGAAAATLLFTIWLFGRRKRGGRPAGVICLMLSIGLHAALIFLVPMLPSFSGGSSTADPTTDQQAGIDSISFSTFDPDMIPQDASGEDADAMIAPLPVSNLTDLLTDPVAQSDPEPEPETADEPQDASAIDVAPESLVMAQPSPTSQPLSEIDTALGEFLDDAFAESEAVPDSPDVPTPESVAADASESASAAEPIAKAPVTRQVDAPSPVIVKATDPVQAAPVSTTTAPGAMVAGDVPDDFANRVGKAKEVAIQRTGGDANTEAAVEAALKFLAETQRPDGAWDPRASGAGKERAPLGMTRGNAGAKAETAITGLALLTLMGAGQTHQQGPYADNAYRGLAYLIQHQQPNGSLAGNASVYAATYSHGMAALAMCETAAITRDPSAIQSATRSINFTRSMQHPSTGGWRYTAGDPGDLSQLGWQAMVLDAGYRAGVPVDRQSVTGVQRFLRSVRAGSVGGLASYRAGEAPSRTMTAEALATRLLIGEKVPPAEIAEAQRYLMQQPPGVGQDNYYYWYYATLALHQLQDETWQQWNTALKNRLLATQRSDGSWPADTVWGGYGGTIYTTAMATLCLEVYYRHTIRSDSDRIANQINQPSMR</sequence>
<keyword evidence="2" id="KW-0472">Membrane</keyword>
<reference evidence="3 4" key="1">
    <citation type="submission" date="2019-02" db="EMBL/GenBank/DDBJ databases">
        <title>Deep-cultivation of Planctomycetes and their phenomic and genomic characterization uncovers novel biology.</title>
        <authorList>
            <person name="Wiegand S."/>
            <person name="Jogler M."/>
            <person name="Boedeker C."/>
            <person name="Pinto D."/>
            <person name="Vollmers J."/>
            <person name="Rivas-Marin E."/>
            <person name="Kohn T."/>
            <person name="Peeters S.H."/>
            <person name="Heuer A."/>
            <person name="Rast P."/>
            <person name="Oberbeckmann S."/>
            <person name="Bunk B."/>
            <person name="Jeske O."/>
            <person name="Meyerdierks A."/>
            <person name="Storesund J.E."/>
            <person name="Kallscheuer N."/>
            <person name="Luecker S."/>
            <person name="Lage O.M."/>
            <person name="Pohl T."/>
            <person name="Merkel B.J."/>
            <person name="Hornburger P."/>
            <person name="Mueller R.-W."/>
            <person name="Bruemmer F."/>
            <person name="Labrenz M."/>
            <person name="Spormann A.M."/>
            <person name="Op den Camp H."/>
            <person name="Overmann J."/>
            <person name="Amann R."/>
            <person name="Jetten M.S.M."/>
            <person name="Mascher T."/>
            <person name="Medema M.H."/>
            <person name="Devos D.P."/>
            <person name="Kaster A.-K."/>
            <person name="Ovreas L."/>
            <person name="Rohde M."/>
            <person name="Galperin M.Y."/>
            <person name="Jogler C."/>
        </authorList>
    </citation>
    <scope>NUCLEOTIDE SEQUENCE [LARGE SCALE GENOMIC DNA]</scope>
    <source>
        <strain evidence="3 4">K22_7</strain>
    </source>
</reference>
<feature type="region of interest" description="Disordered" evidence="1">
    <location>
        <begin position="297"/>
        <end position="321"/>
    </location>
</feature>
<evidence type="ECO:0000313" key="3">
    <source>
        <dbReference type="EMBL" id="QDT03625.1"/>
    </source>
</evidence>
<feature type="region of interest" description="Disordered" evidence="1">
    <location>
        <begin position="183"/>
        <end position="220"/>
    </location>
</feature>
<evidence type="ECO:0000256" key="2">
    <source>
        <dbReference type="SAM" id="Phobius"/>
    </source>
</evidence>
<keyword evidence="2" id="KW-1133">Transmembrane helix</keyword>
<dbReference type="CDD" id="cd00688">
    <property type="entry name" value="ISOPREN_C2_like"/>
    <property type="match status" value="1"/>
</dbReference>
<organism evidence="3 4">
    <name type="scientific">Rubripirellula lacrimiformis</name>
    <dbReference type="NCBI Taxonomy" id="1930273"/>
    <lineage>
        <taxon>Bacteria</taxon>
        <taxon>Pseudomonadati</taxon>
        <taxon>Planctomycetota</taxon>
        <taxon>Planctomycetia</taxon>
        <taxon>Pirellulales</taxon>
        <taxon>Pirellulaceae</taxon>
        <taxon>Rubripirellula</taxon>
    </lineage>
</organism>
<dbReference type="InterPro" id="IPR008930">
    <property type="entry name" value="Terpenoid_cyclase/PrenylTrfase"/>
</dbReference>